<protein>
    <submittedName>
        <fullName evidence="2">Uncharacterized protein</fullName>
    </submittedName>
</protein>
<keyword evidence="1" id="KW-0812">Transmembrane</keyword>
<organism evidence="2 3">
    <name type="scientific">Penicillium freii</name>
    <dbReference type="NCBI Taxonomy" id="48697"/>
    <lineage>
        <taxon>Eukaryota</taxon>
        <taxon>Fungi</taxon>
        <taxon>Dikarya</taxon>
        <taxon>Ascomycota</taxon>
        <taxon>Pezizomycotina</taxon>
        <taxon>Eurotiomycetes</taxon>
        <taxon>Eurotiomycetidae</taxon>
        <taxon>Eurotiales</taxon>
        <taxon>Aspergillaceae</taxon>
        <taxon>Penicillium</taxon>
    </lineage>
</organism>
<evidence type="ECO:0000313" key="3">
    <source>
        <dbReference type="Proteomes" id="UP000055045"/>
    </source>
</evidence>
<comment type="caution">
    <text evidence="2">The sequence shown here is derived from an EMBL/GenBank/DDBJ whole genome shotgun (WGS) entry which is preliminary data.</text>
</comment>
<gene>
    <name evidence="2" type="ORF">ACN42_g11375</name>
</gene>
<proteinExistence type="predicted"/>
<sequence length="87" mass="10348">MAQLPSTPYIHVTWQTCLGNPRQQSNPGIFNLETHIDYTGQMFYERFQNLDLDKAELEVFKLFFWIPLFFLSIGVRFESAFVFSKYQ</sequence>
<keyword evidence="1" id="KW-1133">Transmembrane helix</keyword>
<reference evidence="2 3" key="1">
    <citation type="submission" date="2015-10" db="EMBL/GenBank/DDBJ databases">
        <title>Genome sequencing of Penicillium freii.</title>
        <authorList>
            <person name="Nguyen H.D."/>
            <person name="Visagie C.M."/>
            <person name="Seifert K.A."/>
        </authorList>
    </citation>
    <scope>NUCLEOTIDE SEQUENCE [LARGE SCALE GENOMIC DNA]</scope>
    <source>
        <strain evidence="2 3">DAOM 242723</strain>
    </source>
</reference>
<evidence type="ECO:0000313" key="2">
    <source>
        <dbReference type="EMBL" id="KUM55858.1"/>
    </source>
</evidence>
<evidence type="ECO:0000256" key="1">
    <source>
        <dbReference type="SAM" id="Phobius"/>
    </source>
</evidence>
<name>A0A101M8A1_PENFR</name>
<dbReference type="EMBL" id="LLXE01000614">
    <property type="protein sequence ID" value="KUM55858.1"/>
    <property type="molecule type" value="Genomic_DNA"/>
</dbReference>
<feature type="transmembrane region" description="Helical" evidence="1">
    <location>
        <begin position="62"/>
        <end position="83"/>
    </location>
</feature>
<keyword evidence="1" id="KW-0472">Membrane</keyword>
<accession>A0A101M8A1</accession>
<dbReference type="Proteomes" id="UP000055045">
    <property type="component" value="Unassembled WGS sequence"/>
</dbReference>
<dbReference type="AlphaFoldDB" id="A0A101M8A1"/>
<keyword evidence="3" id="KW-1185">Reference proteome</keyword>